<organism evidence="1 2">
    <name type="scientific">Dyella jejuensis</name>
    <dbReference type="NCBI Taxonomy" id="1432009"/>
    <lineage>
        <taxon>Bacteria</taxon>
        <taxon>Pseudomonadati</taxon>
        <taxon>Pseudomonadota</taxon>
        <taxon>Gammaproteobacteria</taxon>
        <taxon>Lysobacterales</taxon>
        <taxon>Rhodanobacteraceae</taxon>
        <taxon>Dyella</taxon>
    </lineage>
</organism>
<keyword evidence="2" id="KW-1185">Reference proteome</keyword>
<proteinExistence type="predicted"/>
<comment type="caution">
    <text evidence="1">The sequence shown here is derived from an EMBL/GenBank/DDBJ whole genome shotgun (WGS) entry which is preliminary data.</text>
</comment>
<dbReference type="RefSeq" id="WP_404549388.1">
    <property type="nucleotide sequence ID" value="NZ_JADIKJ010000044.1"/>
</dbReference>
<dbReference type="Proteomes" id="UP001620461">
    <property type="component" value="Unassembled WGS sequence"/>
</dbReference>
<gene>
    <name evidence="1" type="ORF">ISP15_18105</name>
</gene>
<reference evidence="1 2" key="1">
    <citation type="submission" date="2020-10" db="EMBL/GenBank/DDBJ databases">
        <title>Phylogeny of dyella-like bacteria.</title>
        <authorList>
            <person name="Fu J."/>
        </authorList>
    </citation>
    <scope>NUCLEOTIDE SEQUENCE [LARGE SCALE GENOMIC DNA]</scope>
    <source>
        <strain evidence="1 2">JP1</strain>
    </source>
</reference>
<protein>
    <submittedName>
        <fullName evidence="1">Uncharacterized protein</fullName>
    </submittedName>
</protein>
<evidence type="ECO:0000313" key="2">
    <source>
        <dbReference type="Proteomes" id="UP001620461"/>
    </source>
</evidence>
<evidence type="ECO:0000313" key="1">
    <source>
        <dbReference type="EMBL" id="MFK2902246.1"/>
    </source>
</evidence>
<accession>A0ABW8JPR7</accession>
<name>A0ABW8JPR7_9GAMM</name>
<sequence length="105" mass="11709">MNGGYINEAQTNGGIWFQTPDGVYEGLTQGLSAEQGRAVVWNVNQQFLQSNLENGVSEFNLWNETPEDVLINRPNSYTASEVNYLQQNAGQFGYTRQGSSWVKGQ</sequence>
<dbReference type="EMBL" id="JADIKJ010000044">
    <property type="protein sequence ID" value="MFK2902246.1"/>
    <property type="molecule type" value="Genomic_DNA"/>
</dbReference>